<keyword evidence="1" id="KW-0732">Signal</keyword>
<dbReference type="Proteomes" id="UP000451233">
    <property type="component" value="Unassembled WGS sequence"/>
</dbReference>
<protein>
    <submittedName>
        <fullName evidence="2">Type IX secretion system membrane protein PorP/SprF</fullName>
    </submittedName>
</protein>
<sequence>MKTFKIITLVLSLCCFSATAQIDPHFSQYYSFPMWLNPALTGVIDGDYRASLNAKSQWNSIANPYSTFGASFDKAPAKNLAFGATVINQASGDISFNHLNALVSASYRLRFGQLGYNMLNFGLQAGVVNRSFNPNGITVGSQNIPGTGYDGSVAPDETFSNSSSLMPDVNAGLFYFDGNPDMNINPFAGISASHLTRPVDKFLSSNERIPIRYTAHGGVRIKVNETLDLTPNGLYMRQGSARESMVGVYGRVMLQNDSDLLLGSSFRFNDSAIGFAGFHIKNFIFGVSYDFNTSTLQRASDGRGGLEFSLSFTRRGSIVGPNFFCPRL</sequence>
<dbReference type="InterPro" id="IPR019861">
    <property type="entry name" value="PorP/SprF_Bacteroidetes"/>
</dbReference>
<dbReference type="AlphaFoldDB" id="A0A7K1Y3P3"/>
<dbReference type="EMBL" id="WVHS01000007">
    <property type="protein sequence ID" value="MXV17880.1"/>
    <property type="molecule type" value="Genomic_DNA"/>
</dbReference>
<evidence type="ECO:0000256" key="1">
    <source>
        <dbReference type="SAM" id="SignalP"/>
    </source>
</evidence>
<feature type="signal peptide" evidence="1">
    <location>
        <begin position="1"/>
        <end position="20"/>
    </location>
</feature>
<evidence type="ECO:0000313" key="2">
    <source>
        <dbReference type="EMBL" id="MXV17880.1"/>
    </source>
</evidence>
<name>A0A7K1Y3P3_9SPHI</name>
<organism evidence="2 3">
    <name type="scientific">Hufsiella ginkgonis</name>
    <dbReference type="NCBI Taxonomy" id="2695274"/>
    <lineage>
        <taxon>Bacteria</taxon>
        <taxon>Pseudomonadati</taxon>
        <taxon>Bacteroidota</taxon>
        <taxon>Sphingobacteriia</taxon>
        <taxon>Sphingobacteriales</taxon>
        <taxon>Sphingobacteriaceae</taxon>
        <taxon>Hufsiella</taxon>
    </lineage>
</organism>
<gene>
    <name evidence="2" type="ORF">GS398_21470</name>
</gene>
<feature type="chain" id="PRO_5029715771" evidence="1">
    <location>
        <begin position="21"/>
        <end position="328"/>
    </location>
</feature>
<dbReference type="Pfam" id="PF11751">
    <property type="entry name" value="PorP_SprF"/>
    <property type="match status" value="1"/>
</dbReference>
<proteinExistence type="predicted"/>
<accession>A0A7K1Y3P3</accession>
<comment type="caution">
    <text evidence="2">The sequence shown here is derived from an EMBL/GenBank/DDBJ whole genome shotgun (WGS) entry which is preliminary data.</text>
</comment>
<dbReference type="NCBIfam" id="TIGR03519">
    <property type="entry name" value="T9SS_PorP_fam"/>
    <property type="match status" value="1"/>
</dbReference>
<evidence type="ECO:0000313" key="3">
    <source>
        <dbReference type="Proteomes" id="UP000451233"/>
    </source>
</evidence>
<dbReference type="RefSeq" id="WP_160908895.1">
    <property type="nucleotide sequence ID" value="NZ_WVHS01000007.1"/>
</dbReference>
<reference evidence="2 3" key="1">
    <citation type="submission" date="2019-11" db="EMBL/GenBank/DDBJ databases">
        <title>Pedobacter sp. HMF7056 Genome sequencing and assembly.</title>
        <authorList>
            <person name="Kang H."/>
            <person name="Kim H."/>
            <person name="Joh K."/>
        </authorList>
    </citation>
    <scope>NUCLEOTIDE SEQUENCE [LARGE SCALE GENOMIC DNA]</scope>
    <source>
        <strain evidence="2 3">HMF7056</strain>
    </source>
</reference>
<keyword evidence="3" id="KW-1185">Reference proteome</keyword>